<dbReference type="InterPro" id="IPR052907">
    <property type="entry name" value="Beta-lactamase/esterase"/>
</dbReference>
<sequence>MNKIGLGFWKANMIDGSLIGFGHVGVGGSTGYCDVNNRFSIALTLNKLSFGPLVAEIIKFVCSEFDLPLPEDYSGSSKFIKKPMIN</sequence>
<name>A0A9R1VJA1_LACSA</name>
<dbReference type="PANTHER" id="PTHR43319:SF3">
    <property type="entry name" value="BETA-LACTAMASE-RELATED DOMAIN-CONTAINING PROTEIN"/>
    <property type="match status" value="1"/>
</dbReference>
<evidence type="ECO:0000313" key="2">
    <source>
        <dbReference type="Proteomes" id="UP000235145"/>
    </source>
</evidence>
<comment type="caution">
    <text evidence="1">The sequence shown here is derived from an EMBL/GenBank/DDBJ whole genome shotgun (WGS) entry which is preliminary data.</text>
</comment>
<dbReference type="EMBL" id="NBSK02000005">
    <property type="protein sequence ID" value="KAJ0205830.1"/>
    <property type="molecule type" value="Genomic_DNA"/>
</dbReference>
<evidence type="ECO:0000313" key="1">
    <source>
        <dbReference type="EMBL" id="KAJ0205830.1"/>
    </source>
</evidence>
<protein>
    <recommendedName>
        <fullName evidence="3">Beta-lactamase-related domain-containing protein</fullName>
    </recommendedName>
</protein>
<dbReference type="PANTHER" id="PTHR43319">
    <property type="entry name" value="BETA-LACTAMASE-RELATED"/>
    <property type="match status" value="1"/>
</dbReference>
<reference evidence="1 2" key="1">
    <citation type="journal article" date="2017" name="Nat. Commun.">
        <title>Genome assembly with in vitro proximity ligation data and whole-genome triplication in lettuce.</title>
        <authorList>
            <person name="Reyes-Chin-Wo S."/>
            <person name="Wang Z."/>
            <person name="Yang X."/>
            <person name="Kozik A."/>
            <person name="Arikit S."/>
            <person name="Song C."/>
            <person name="Xia L."/>
            <person name="Froenicke L."/>
            <person name="Lavelle D.O."/>
            <person name="Truco M.J."/>
            <person name="Xia R."/>
            <person name="Zhu S."/>
            <person name="Xu C."/>
            <person name="Xu H."/>
            <person name="Xu X."/>
            <person name="Cox K."/>
            <person name="Korf I."/>
            <person name="Meyers B.C."/>
            <person name="Michelmore R.W."/>
        </authorList>
    </citation>
    <scope>NUCLEOTIDE SEQUENCE [LARGE SCALE GENOMIC DNA]</scope>
    <source>
        <strain evidence="2">cv. Salinas</strain>
        <tissue evidence="1">Seedlings</tissue>
    </source>
</reference>
<dbReference type="AlphaFoldDB" id="A0A9R1VJA1"/>
<gene>
    <name evidence="1" type="ORF">LSAT_V11C500250180</name>
</gene>
<proteinExistence type="predicted"/>
<organism evidence="1 2">
    <name type="scientific">Lactuca sativa</name>
    <name type="common">Garden lettuce</name>
    <dbReference type="NCBI Taxonomy" id="4236"/>
    <lineage>
        <taxon>Eukaryota</taxon>
        <taxon>Viridiplantae</taxon>
        <taxon>Streptophyta</taxon>
        <taxon>Embryophyta</taxon>
        <taxon>Tracheophyta</taxon>
        <taxon>Spermatophyta</taxon>
        <taxon>Magnoliopsida</taxon>
        <taxon>eudicotyledons</taxon>
        <taxon>Gunneridae</taxon>
        <taxon>Pentapetalae</taxon>
        <taxon>asterids</taxon>
        <taxon>campanulids</taxon>
        <taxon>Asterales</taxon>
        <taxon>Asteraceae</taxon>
        <taxon>Cichorioideae</taxon>
        <taxon>Cichorieae</taxon>
        <taxon>Lactucinae</taxon>
        <taxon>Lactuca</taxon>
    </lineage>
</organism>
<accession>A0A9R1VJA1</accession>
<keyword evidence="2" id="KW-1185">Reference proteome</keyword>
<evidence type="ECO:0008006" key="3">
    <source>
        <dbReference type="Google" id="ProtNLM"/>
    </source>
</evidence>
<dbReference type="Proteomes" id="UP000235145">
    <property type="component" value="Unassembled WGS sequence"/>
</dbReference>